<dbReference type="GeneID" id="93723535"/>
<sequence length="158" mass="18447">MEQIYEIEPLLKAGVCIQIHPQGYSMYPFIDPRRDEVVLAGIEDGSALRRGDVVLYRRENGMLVLHRIYKIGQDGLYLLGDHQTAIEGPVRREQVKGKMTGMVRDGRYMDVGNPGYRMLSVVWLWLRPARRAIMVPAARLRRMVRFALFRRNNKRYNK</sequence>
<proteinExistence type="predicted"/>
<protein>
    <recommendedName>
        <fullName evidence="3">Peptidase S24/S26A/S26B/S26C domain-containing protein</fullName>
    </recommendedName>
</protein>
<dbReference type="STRING" id="585394.RHOM_08690"/>
<organism evidence="1 2">
    <name type="scientific">Roseburia hominis (strain DSM 16839 / JCM 17582 / NCIMB 14029 / A2-183)</name>
    <dbReference type="NCBI Taxonomy" id="585394"/>
    <lineage>
        <taxon>Bacteria</taxon>
        <taxon>Bacillati</taxon>
        <taxon>Bacillota</taxon>
        <taxon>Clostridia</taxon>
        <taxon>Lachnospirales</taxon>
        <taxon>Lachnospiraceae</taxon>
        <taxon>Roseburia</taxon>
    </lineage>
</organism>
<evidence type="ECO:0000313" key="2">
    <source>
        <dbReference type="Proteomes" id="UP000008178"/>
    </source>
</evidence>
<dbReference type="KEGG" id="rho:RHOM_08690"/>
<name>G2T3N5_ROSHA</name>
<dbReference type="Proteomes" id="UP000008178">
    <property type="component" value="Chromosome"/>
</dbReference>
<dbReference type="CDD" id="cd06462">
    <property type="entry name" value="Peptidase_S24_S26"/>
    <property type="match status" value="1"/>
</dbReference>
<evidence type="ECO:0008006" key="3">
    <source>
        <dbReference type="Google" id="ProtNLM"/>
    </source>
</evidence>
<dbReference type="RefSeq" id="WP_014079887.1">
    <property type="nucleotide sequence ID" value="NC_015977.1"/>
</dbReference>
<evidence type="ECO:0000313" key="1">
    <source>
        <dbReference type="EMBL" id="AEN96849.1"/>
    </source>
</evidence>
<dbReference type="HOGENOM" id="CLU_126496_0_0_9"/>
<reference evidence="1 2" key="1">
    <citation type="journal article" date="2015" name="Genome Announc.">
        <title>Complete genome sequence of the human gut symbiont Roseburia hominis.</title>
        <authorList>
            <person name="Travis A.J."/>
            <person name="Kelly D."/>
            <person name="Flint H.J."/>
            <person name="Aminov R.I."/>
        </authorList>
    </citation>
    <scope>NUCLEOTIDE SEQUENCE [LARGE SCALE GENOMIC DNA]</scope>
    <source>
        <strain evidence="2">DSM 16839 / JCM 17582 / NCIMB 14029 / A2-183</strain>
    </source>
</reference>
<gene>
    <name evidence="1" type="ordered locus">RHOM_08690</name>
</gene>
<keyword evidence="2" id="KW-1185">Reference proteome</keyword>
<accession>G2T3N5</accession>
<dbReference type="AlphaFoldDB" id="G2T3N5"/>
<dbReference type="EMBL" id="CP003040">
    <property type="protein sequence ID" value="AEN96849.1"/>
    <property type="molecule type" value="Genomic_DNA"/>
</dbReference>
<dbReference type="eggNOG" id="COG0681">
    <property type="taxonomic scope" value="Bacteria"/>
</dbReference>